<evidence type="ECO:0000313" key="1">
    <source>
        <dbReference type="EMBL" id="AFM54669.1"/>
    </source>
</evidence>
<dbReference type="InterPro" id="IPR046558">
    <property type="entry name" value="DUF6712"/>
</dbReference>
<name>I6R9L4_9CAUD</name>
<dbReference type="Pfam" id="PF20459">
    <property type="entry name" value="DUF6712"/>
    <property type="match status" value="1"/>
</dbReference>
<proteinExistence type="predicted"/>
<keyword evidence="2" id="KW-1185">Reference proteome</keyword>
<dbReference type="GeneID" id="13405287"/>
<dbReference type="OrthoDB" id="30250at10239"/>
<dbReference type="Proteomes" id="UP000002820">
    <property type="component" value="Segment"/>
</dbReference>
<reference evidence="1 2" key="1">
    <citation type="journal article" date="2012" name="J. Virol.">
        <title>Complete Genome Sequences of Two Persicivirga Bacteriophages, P12024S and P12024L.</title>
        <authorList>
            <person name="Kang I."/>
            <person name="Jang H."/>
            <person name="Cho J.C."/>
        </authorList>
    </citation>
    <scope>NUCLEOTIDE SEQUENCE [LARGE SCALE GENOMIC DNA]</scope>
</reference>
<gene>
    <name evidence="1" type="ORF">P12024S_08</name>
</gene>
<organism evidence="1 2">
    <name type="scientific">Nonlabens phage P12024S</name>
    <dbReference type="NCBI Taxonomy" id="1168478"/>
    <lineage>
        <taxon>Viruses</taxon>
        <taxon>Duplodnaviria</taxon>
        <taxon>Heunggongvirae</taxon>
        <taxon>Uroviricota</taxon>
        <taxon>Caudoviricetes</taxon>
        <taxon>Inhavirus</taxon>
        <taxon>Inhavirus P12024S</taxon>
    </lineage>
</organism>
<evidence type="ECO:0000313" key="2">
    <source>
        <dbReference type="Proteomes" id="UP000002820"/>
    </source>
</evidence>
<sequence>MADQALFITPAELVKNTPIGGNVDKDRYTFLIYEKQRFLIEDILGTALYDKIAADILAGTPLTGHYLTIHVEYLKSILYAAVFAEYVLMGQYNVQDSGIYKATPNNSESAPVDEVRFLAANYEARADVWIGRLNKYLCDKGNEIPEYRDSQPNDYDQKPQRDVNMVGGFYLPTKRVKKWYYEDI</sequence>
<dbReference type="KEGG" id="vg:13405287"/>
<dbReference type="RefSeq" id="YP_006560348.1">
    <property type="nucleotide sequence ID" value="NC_018271.1"/>
</dbReference>
<accession>I6R9L4</accession>
<protein>
    <submittedName>
        <fullName evidence="1">Uncharacterized protein</fullName>
    </submittedName>
</protein>
<dbReference type="EMBL" id="JQ823122">
    <property type="protein sequence ID" value="AFM54669.1"/>
    <property type="molecule type" value="Genomic_DNA"/>
</dbReference>